<evidence type="ECO:0000313" key="3">
    <source>
        <dbReference type="Proteomes" id="UP000282800"/>
    </source>
</evidence>
<reference evidence="2 3" key="1">
    <citation type="submission" date="2019-01" db="EMBL/GenBank/DDBJ databases">
        <title>High-quality draft genome of. Pseudomonas songnenensis str. L103, a full-fledged denitrifier isolated from 100 meters deep aquifer in a heavily nitrogen fertilized agricultural area.</title>
        <authorList>
            <person name="Liu M."/>
            <person name="Liu B."/>
        </authorList>
    </citation>
    <scope>NUCLEOTIDE SEQUENCE [LARGE SCALE GENOMIC DNA]</scope>
    <source>
        <strain evidence="2 3">L103</strain>
    </source>
</reference>
<accession>A0A482UHW8</accession>
<comment type="caution">
    <text evidence="2">The sequence shown here is derived from an EMBL/GenBank/DDBJ whole genome shotgun (WGS) entry which is preliminary data.</text>
</comment>
<keyword evidence="1" id="KW-1133">Transmembrane helix</keyword>
<dbReference type="RefSeq" id="WP_126188802.1">
    <property type="nucleotide sequence ID" value="NZ_RWYU02000002.1"/>
</dbReference>
<proteinExistence type="predicted"/>
<organism evidence="2 3">
    <name type="scientific">Pseudomonas songnenensis</name>
    <dbReference type="NCBI Taxonomy" id="1176259"/>
    <lineage>
        <taxon>Bacteria</taxon>
        <taxon>Pseudomonadati</taxon>
        <taxon>Pseudomonadota</taxon>
        <taxon>Gammaproteobacteria</taxon>
        <taxon>Pseudomonadales</taxon>
        <taxon>Pseudomonadaceae</taxon>
        <taxon>Pseudomonas</taxon>
    </lineage>
</organism>
<dbReference type="EMBL" id="RWYU02000002">
    <property type="protein sequence ID" value="RYJ63232.1"/>
    <property type="molecule type" value="Genomic_DNA"/>
</dbReference>
<evidence type="ECO:0000313" key="2">
    <source>
        <dbReference type="EMBL" id="RYJ63232.1"/>
    </source>
</evidence>
<protein>
    <submittedName>
        <fullName evidence="2">Uncharacterized protein</fullName>
    </submittedName>
</protein>
<dbReference type="OrthoDB" id="9879687at2"/>
<gene>
    <name evidence="2" type="ORF">EJA06_004565</name>
</gene>
<dbReference type="AlphaFoldDB" id="A0A482UHW8"/>
<evidence type="ECO:0000256" key="1">
    <source>
        <dbReference type="SAM" id="Phobius"/>
    </source>
</evidence>
<keyword evidence="1" id="KW-0472">Membrane</keyword>
<name>A0A482UHW8_9PSED</name>
<feature type="transmembrane region" description="Helical" evidence="1">
    <location>
        <begin position="7"/>
        <end position="26"/>
    </location>
</feature>
<sequence length="94" mass="10687">MIQVMNDIAMIFGYSVLAGLAVWLFIAESEFDLFGDVKKLIVFGIGPVWFRISETGPLYSNMRNIGFRIFSRGDWAFGLSLPRWLGKIVRRVAP</sequence>
<dbReference type="Proteomes" id="UP000282800">
    <property type="component" value="Unassembled WGS sequence"/>
</dbReference>
<keyword evidence="1" id="KW-0812">Transmembrane</keyword>